<accession>A0ABT8E624</accession>
<reference evidence="2" key="1">
    <citation type="submission" date="2023-06" db="EMBL/GenBank/DDBJ databases">
        <title>Draft Genome Sequences of Representative Paenibacillus Polymyxa, Bacillus cereus, Fictibacillus sp., and Brevibacillus agri Strains Isolated from Amazonian Dark Earth.</title>
        <authorList>
            <person name="Pellegrinetti T.A."/>
            <person name="Cunha I.C.M."/>
            <person name="Chaves M.G."/>
            <person name="Freitas A.S."/>
            <person name="Silva A.V.R."/>
            <person name="Tsai S.M."/>
            <person name="Mendes L.W."/>
        </authorList>
    </citation>
    <scope>NUCLEOTIDE SEQUENCE</scope>
    <source>
        <strain evidence="2">CENA-BCM004</strain>
    </source>
</reference>
<dbReference type="EMBL" id="JAUHLN010000002">
    <property type="protein sequence ID" value="MDN4073345.1"/>
    <property type="molecule type" value="Genomic_DNA"/>
</dbReference>
<feature type="transmembrane region" description="Helical" evidence="1">
    <location>
        <begin position="21"/>
        <end position="44"/>
    </location>
</feature>
<protein>
    <submittedName>
        <fullName evidence="2">Uncharacterized protein</fullName>
    </submittedName>
</protein>
<evidence type="ECO:0000313" key="3">
    <source>
        <dbReference type="Proteomes" id="UP001168694"/>
    </source>
</evidence>
<keyword evidence="1" id="KW-0472">Membrane</keyword>
<gene>
    <name evidence="2" type="ORF">QYF49_10090</name>
</gene>
<keyword evidence="3" id="KW-1185">Reference proteome</keyword>
<keyword evidence="1" id="KW-0812">Transmembrane</keyword>
<name>A0ABT8E624_9BACL</name>
<comment type="caution">
    <text evidence="2">The sequence shown here is derived from an EMBL/GenBank/DDBJ whole genome shotgun (WGS) entry which is preliminary data.</text>
</comment>
<keyword evidence="1" id="KW-1133">Transmembrane helix</keyword>
<evidence type="ECO:0000313" key="2">
    <source>
        <dbReference type="EMBL" id="MDN4073345.1"/>
    </source>
</evidence>
<dbReference type="Proteomes" id="UP001168694">
    <property type="component" value="Unassembled WGS sequence"/>
</dbReference>
<evidence type="ECO:0000256" key="1">
    <source>
        <dbReference type="SAM" id="Phobius"/>
    </source>
</evidence>
<proteinExistence type="predicted"/>
<dbReference type="RefSeq" id="WP_290399478.1">
    <property type="nucleotide sequence ID" value="NZ_JAUHLN010000002.1"/>
</dbReference>
<organism evidence="2 3">
    <name type="scientific">Fictibacillus terranigra</name>
    <dbReference type="NCBI Taxonomy" id="3058424"/>
    <lineage>
        <taxon>Bacteria</taxon>
        <taxon>Bacillati</taxon>
        <taxon>Bacillota</taxon>
        <taxon>Bacilli</taxon>
        <taxon>Bacillales</taxon>
        <taxon>Fictibacillaceae</taxon>
        <taxon>Fictibacillus</taxon>
    </lineage>
</organism>
<sequence>MDNRKKKQVNIKQIISFIKKNLISILSLIALFLAAPVAVNYIVFLGVW</sequence>